<dbReference type="Proteomes" id="UP000053660">
    <property type="component" value="Unassembled WGS sequence"/>
</dbReference>
<reference evidence="2 3" key="1">
    <citation type="submission" date="2014-03" db="EMBL/GenBank/DDBJ databases">
        <title>Draft genome of the hookworm Oesophagostomum dentatum.</title>
        <authorList>
            <person name="Mitreva M."/>
        </authorList>
    </citation>
    <scope>NUCLEOTIDE SEQUENCE [LARGE SCALE GENOMIC DNA]</scope>
    <source>
        <strain evidence="2 3">OD-Hann</strain>
    </source>
</reference>
<feature type="chain" id="PRO_5002061977" evidence="1">
    <location>
        <begin position="22"/>
        <end position="151"/>
    </location>
</feature>
<keyword evidence="3" id="KW-1185">Reference proteome</keyword>
<gene>
    <name evidence="2" type="ORF">OESDEN_00935</name>
</gene>
<proteinExistence type="predicted"/>
<accession>A0A0B1TNH6</accession>
<dbReference type="AlphaFoldDB" id="A0A0B1TNH6"/>
<protein>
    <submittedName>
        <fullName evidence="2">Uncharacterized protein</fullName>
    </submittedName>
</protein>
<evidence type="ECO:0000313" key="3">
    <source>
        <dbReference type="Proteomes" id="UP000053660"/>
    </source>
</evidence>
<evidence type="ECO:0000256" key="1">
    <source>
        <dbReference type="SAM" id="SignalP"/>
    </source>
</evidence>
<evidence type="ECO:0000313" key="2">
    <source>
        <dbReference type="EMBL" id="KHJ99083.1"/>
    </source>
</evidence>
<keyword evidence="1" id="KW-0732">Signal</keyword>
<name>A0A0B1TNH6_OESDE</name>
<sequence>MLVVVSTLFFIFFTGSSKLNAIPHTSSSYYFKFSELVLDQIKILREAVQPKEALLMLGETAAAFVDKGEGGFHIPDRIAVYGHVIELTSVLPHFDDSQYIYLLLVYIMDSRGFAKRLMDDIQSLDTIGHFIKQMREVSIACWLDGPAEKYG</sequence>
<dbReference type="EMBL" id="KN549246">
    <property type="protein sequence ID" value="KHJ99083.1"/>
    <property type="molecule type" value="Genomic_DNA"/>
</dbReference>
<feature type="signal peptide" evidence="1">
    <location>
        <begin position="1"/>
        <end position="21"/>
    </location>
</feature>
<organism evidence="2 3">
    <name type="scientific">Oesophagostomum dentatum</name>
    <name type="common">Nodular worm</name>
    <dbReference type="NCBI Taxonomy" id="61180"/>
    <lineage>
        <taxon>Eukaryota</taxon>
        <taxon>Metazoa</taxon>
        <taxon>Ecdysozoa</taxon>
        <taxon>Nematoda</taxon>
        <taxon>Chromadorea</taxon>
        <taxon>Rhabditida</taxon>
        <taxon>Rhabditina</taxon>
        <taxon>Rhabditomorpha</taxon>
        <taxon>Strongyloidea</taxon>
        <taxon>Strongylidae</taxon>
        <taxon>Oesophagostomum</taxon>
    </lineage>
</organism>